<dbReference type="SUPFAM" id="SSF52266">
    <property type="entry name" value="SGNH hydrolase"/>
    <property type="match status" value="1"/>
</dbReference>
<evidence type="ECO:0000256" key="1">
    <source>
        <dbReference type="SAM" id="SignalP"/>
    </source>
</evidence>
<dbReference type="Proteomes" id="UP000002774">
    <property type="component" value="Chromosome"/>
</dbReference>
<dbReference type="HOGENOM" id="CLU_051989_6_1_10"/>
<dbReference type="InterPro" id="IPR036514">
    <property type="entry name" value="SGNH_hydro_sf"/>
</dbReference>
<proteinExistence type="predicted"/>
<sequence>MRLRIFAAILLAPVLFGTAARAQLFNNVDSNYVNSHYTERLDFFKKMPDQKHEIVFLGNSITEGGEWQEIIPGRAVLNRGISGDVSYGVLARMDDVLSSRPDKIFLLIGINDLKRGTSAEAILSVYGRIIKQVRQQSPKTKLYIQSILPVNEQMLPQIYNKINNSIIKSLNGQLQQLCNTPEVIYVDLHPTFEDGSGQLKKDWSIDGLHLRAAAYIQWVNRLKFLKVL</sequence>
<dbReference type="Pfam" id="PF13472">
    <property type="entry name" value="Lipase_GDSL_2"/>
    <property type="match status" value="1"/>
</dbReference>
<dbReference type="Gene3D" id="3.40.50.1110">
    <property type="entry name" value="SGNH hydrolase"/>
    <property type="match status" value="1"/>
</dbReference>
<protein>
    <submittedName>
        <fullName evidence="3">Lipolytic protein G-D-S-L family</fullName>
    </submittedName>
</protein>
<name>H1Y6N0_9SPHI</name>
<evidence type="ECO:0000313" key="3">
    <source>
        <dbReference type="EMBL" id="EHQ26822.1"/>
    </source>
</evidence>
<feature type="chain" id="PRO_5003557496" evidence="1">
    <location>
        <begin position="23"/>
        <end position="228"/>
    </location>
</feature>
<evidence type="ECO:0000313" key="4">
    <source>
        <dbReference type="Proteomes" id="UP000002774"/>
    </source>
</evidence>
<dbReference type="OrthoDB" id="9790057at2"/>
<dbReference type="GO" id="GO:0004622">
    <property type="term" value="F:phosphatidylcholine lysophospholipase activity"/>
    <property type="evidence" value="ECO:0007669"/>
    <property type="project" value="TreeGrafter"/>
</dbReference>
<evidence type="ECO:0000259" key="2">
    <source>
        <dbReference type="Pfam" id="PF13472"/>
    </source>
</evidence>
<dbReference type="RefSeq" id="WP_008507020.1">
    <property type="nucleotide sequence ID" value="NZ_CM001403.1"/>
</dbReference>
<dbReference type="PANTHER" id="PTHR30383:SF5">
    <property type="entry name" value="SGNH HYDROLASE-TYPE ESTERASE DOMAIN-CONTAINING PROTEIN"/>
    <property type="match status" value="1"/>
</dbReference>
<dbReference type="eggNOG" id="COG2755">
    <property type="taxonomic scope" value="Bacteria"/>
</dbReference>
<reference evidence="3" key="1">
    <citation type="submission" date="2011-09" db="EMBL/GenBank/DDBJ databases">
        <title>The permanent draft genome of Mucilaginibacter paludis DSM 18603.</title>
        <authorList>
            <consortium name="US DOE Joint Genome Institute (JGI-PGF)"/>
            <person name="Lucas S."/>
            <person name="Han J."/>
            <person name="Lapidus A."/>
            <person name="Bruce D."/>
            <person name="Goodwin L."/>
            <person name="Pitluck S."/>
            <person name="Peters L."/>
            <person name="Kyrpides N."/>
            <person name="Mavromatis K."/>
            <person name="Ivanova N."/>
            <person name="Mikhailova N."/>
            <person name="Held B."/>
            <person name="Detter J.C."/>
            <person name="Tapia R."/>
            <person name="Han C."/>
            <person name="Land M."/>
            <person name="Hauser L."/>
            <person name="Markowitz V."/>
            <person name="Cheng J.-F."/>
            <person name="Hugenholtz P."/>
            <person name="Woyke T."/>
            <person name="Wu D."/>
            <person name="Tindall B."/>
            <person name="Brambilla E."/>
            <person name="Klenk H.-P."/>
            <person name="Eisen J.A."/>
        </authorList>
    </citation>
    <scope>NUCLEOTIDE SEQUENCE [LARGE SCALE GENOMIC DNA]</scope>
    <source>
        <strain evidence="3">DSM 18603</strain>
    </source>
</reference>
<dbReference type="EMBL" id="CM001403">
    <property type="protein sequence ID" value="EHQ26822.1"/>
    <property type="molecule type" value="Genomic_DNA"/>
</dbReference>
<dbReference type="PANTHER" id="PTHR30383">
    <property type="entry name" value="THIOESTERASE 1/PROTEASE 1/LYSOPHOSPHOLIPASE L1"/>
    <property type="match status" value="1"/>
</dbReference>
<feature type="signal peptide" evidence="1">
    <location>
        <begin position="1"/>
        <end position="22"/>
    </location>
</feature>
<keyword evidence="4" id="KW-1185">Reference proteome</keyword>
<accession>H1Y6N0</accession>
<dbReference type="InterPro" id="IPR013830">
    <property type="entry name" value="SGNH_hydro"/>
</dbReference>
<gene>
    <name evidence="3" type="ORF">Mucpa_2710</name>
</gene>
<dbReference type="AlphaFoldDB" id="H1Y6N0"/>
<dbReference type="STRING" id="714943.Mucpa_2710"/>
<feature type="domain" description="SGNH hydrolase-type esterase" evidence="2">
    <location>
        <begin position="56"/>
        <end position="215"/>
    </location>
</feature>
<dbReference type="InterPro" id="IPR051532">
    <property type="entry name" value="Ester_Hydrolysis_Enzymes"/>
</dbReference>
<organism evidence="3 4">
    <name type="scientific">Mucilaginibacter paludis DSM 18603</name>
    <dbReference type="NCBI Taxonomy" id="714943"/>
    <lineage>
        <taxon>Bacteria</taxon>
        <taxon>Pseudomonadati</taxon>
        <taxon>Bacteroidota</taxon>
        <taxon>Sphingobacteriia</taxon>
        <taxon>Sphingobacteriales</taxon>
        <taxon>Sphingobacteriaceae</taxon>
        <taxon>Mucilaginibacter</taxon>
    </lineage>
</organism>
<keyword evidence="1" id="KW-0732">Signal</keyword>